<feature type="chain" id="PRO_5043046579" evidence="1">
    <location>
        <begin position="21"/>
        <end position="103"/>
    </location>
</feature>
<name>A0AAP9QZ80_KLEAE</name>
<evidence type="ECO:0000313" key="2">
    <source>
        <dbReference type="EMBL" id="QMR41535.1"/>
    </source>
</evidence>
<accession>A0AAP9QZ80</accession>
<evidence type="ECO:0000313" key="3">
    <source>
        <dbReference type="Proteomes" id="UP000514462"/>
    </source>
</evidence>
<organism evidence="2 3">
    <name type="scientific">Klebsiella aerogenes</name>
    <name type="common">Enterobacter aerogenes</name>
    <dbReference type="NCBI Taxonomy" id="548"/>
    <lineage>
        <taxon>Bacteria</taxon>
        <taxon>Pseudomonadati</taxon>
        <taxon>Pseudomonadota</taxon>
        <taxon>Gammaproteobacteria</taxon>
        <taxon>Enterobacterales</taxon>
        <taxon>Enterobacteriaceae</taxon>
        <taxon>Klebsiella/Raoultella group</taxon>
        <taxon>Klebsiella</taxon>
    </lineage>
</organism>
<keyword evidence="1" id="KW-0732">Signal</keyword>
<protein>
    <submittedName>
        <fullName evidence="2">Conjugal transfer protein</fullName>
    </submittedName>
</protein>
<dbReference type="Pfam" id="PF09686">
    <property type="entry name" value="Plasmid_RAQPRD"/>
    <property type="match status" value="1"/>
</dbReference>
<dbReference type="AlphaFoldDB" id="A0AAP9QZ80"/>
<reference evidence="3" key="1">
    <citation type="submission" date="2020-06" db="EMBL/GenBank/DDBJ databases">
        <title>REHAB project genomes.</title>
        <authorList>
            <person name="Shaw L.P."/>
        </authorList>
    </citation>
    <scope>NUCLEOTIDE SEQUENCE [LARGE SCALE GENOMIC DNA]</scope>
    <source>
        <strain evidence="3">RHBSTW-00938</strain>
    </source>
</reference>
<feature type="signal peptide" evidence="1">
    <location>
        <begin position="1"/>
        <end position="20"/>
    </location>
</feature>
<proteinExistence type="predicted"/>
<dbReference type="EMBL" id="CP055904">
    <property type="protein sequence ID" value="QMR41535.1"/>
    <property type="molecule type" value="Genomic_DNA"/>
</dbReference>
<dbReference type="Proteomes" id="UP000514462">
    <property type="component" value="Chromosome"/>
</dbReference>
<dbReference type="RefSeq" id="WP_182014629.1">
    <property type="nucleotide sequence ID" value="NZ_CP055904.1"/>
</dbReference>
<sequence>MKIPLFFLLPGVLLAGPAMATPATEQENLALLLGQFSQMDATLQRAEKQASVAPDTRFFFDYRQARADIRAMRTGVEHYLTPVRAQPRTVVPLAGQYRQEATP</sequence>
<dbReference type="InterPro" id="IPR019110">
    <property type="entry name" value="Uncharacterised_RAQPRD"/>
</dbReference>
<evidence type="ECO:0000256" key="1">
    <source>
        <dbReference type="SAM" id="SignalP"/>
    </source>
</evidence>
<gene>
    <name evidence="2" type="ORF">HV331_19440</name>
</gene>
<dbReference type="NCBIfam" id="TIGR01690">
    <property type="entry name" value="ICE_RAQPRD"/>
    <property type="match status" value="1"/>
</dbReference>